<dbReference type="EMBL" id="LJGU01000122">
    <property type="protein sequence ID" value="OEV03213.1"/>
    <property type="molecule type" value="Genomic_DNA"/>
</dbReference>
<evidence type="ECO:0000313" key="6">
    <source>
        <dbReference type="Proteomes" id="UP000176101"/>
    </source>
</evidence>
<dbReference type="Pfam" id="PF01750">
    <property type="entry name" value="HycI"/>
    <property type="match status" value="1"/>
</dbReference>
<dbReference type="Gene3D" id="3.40.50.1450">
    <property type="entry name" value="HybD-like"/>
    <property type="match status" value="1"/>
</dbReference>
<dbReference type="GO" id="GO:0008047">
    <property type="term" value="F:enzyme activator activity"/>
    <property type="evidence" value="ECO:0007669"/>
    <property type="project" value="InterPro"/>
</dbReference>
<evidence type="ECO:0000256" key="3">
    <source>
        <dbReference type="ARBA" id="ARBA00022750"/>
    </source>
</evidence>
<dbReference type="PATRIC" id="fig|1075402.3.peg.2773"/>
<dbReference type="SUPFAM" id="SSF53163">
    <property type="entry name" value="HybD-like"/>
    <property type="match status" value="1"/>
</dbReference>
<keyword evidence="2 5" id="KW-0645">Protease</keyword>
<keyword evidence="4" id="KW-0378">Hydrolase</keyword>
<name>A0A1E7KH57_9ACTN</name>
<keyword evidence="3" id="KW-0064">Aspartyl protease</keyword>
<protein>
    <submittedName>
        <fullName evidence="5">Protease</fullName>
    </submittedName>
</protein>
<organism evidence="5 6">
    <name type="scientific">Streptomyces oceani</name>
    <dbReference type="NCBI Taxonomy" id="1075402"/>
    <lineage>
        <taxon>Bacteria</taxon>
        <taxon>Bacillati</taxon>
        <taxon>Actinomycetota</taxon>
        <taxon>Actinomycetes</taxon>
        <taxon>Kitasatosporales</taxon>
        <taxon>Streptomycetaceae</taxon>
        <taxon>Streptomyces</taxon>
    </lineage>
</organism>
<dbReference type="PANTHER" id="PTHR30302">
    <property type="entry name" value="HYDROGENASE 1 MATURATION PROTEASE"/>
    <property type="match status" value="1"/>
</dbReference>
<dbReference type="Proteomes" id="UP000176101">
    <property type="component" value="Unassembled WGS sequence"/>
</dbReference>
<dbReference type="AlphaFoldDB" id="A0A1E7KH57"/>
<dbReference type="NCBIfam" id="TIGR00072">
    <property type="entry name" value="hydrog_prot"/>
    <property type="match status" value="1"/>
</dbReference>
<evidence type="ECO:0000313" key="5">
    <source>
        <dbReference type="EMBL" id="OEV03213.1"/>
    </source>
</evidence>
<evidence type="ECO:0000256" key="2">
    <source>
        <dbReference type="ARBA" id="ARBA00022670"/>
    </source>
</evidence>
<evidence type="ECO:0000256" key="1">
    <source>
        <dbReference type="ARBA" id="ARBA00006814"/>
    </source>
</evidence>
<dbReference type="STRING" id="1075402.AN216_12800"/>
<dbReference type="InterPro" id="IPR000671">
    <property type="entry name" value="Peptidase_A31"/>
</dbReference>
<comment type="similarity">
    <text evidence="1">Belongs to the peptidase A31 family.</text>
</comment>
<comment type="caution">
    <text evidence="5">The sequence shown here is derived from an EMBL/GenBank/DDBJ whole genome shotgun (WGS) entry which is preliminary data.</text>
</comment>
<dbReference type="PANTHER" id="PTHR30302:SF1">
    <property type="entry name" value="HYDROGENASE 2 MATURATION PROTEASE"/>
    <property type="match status" value="1"/>
</dbReference>
<dbReference type="InterPro" id="IPR023430">
    <property type="entry name" value="Pept_HybD-like_dom_sf"/>
</dbReference>
<dbReference type="GO" id="GO:0004190">
    <property type="term" value="F:aspartic-type endopeptidase activity"/>
    <property type="evidence" value="ECO:0007669"/>
    <property type="project" value="UniProtKB-KW"/>
</dbReference>
<dbReference type="PRINTS" id="PR00446">
    <property type="entry name" value="HYDRGNUPTAKE"/>
</dbReference>
<evidence type="ECO:0000256" key="4">
    <source>
        <dbReference type="ARBA" id="ARBA00022801"/>
    </source>
</evidence>
<gene>
    <name evidence="5" type="ORF">AN216_12800</name>
</gene>
<proteinExistence type="inferred from homology"/>
<accession>A0A1E7KH57</accession>
<sequence>MAPRDTFTRGTGRGSPVSVLVAGIGNVFLRDDGFGVEVARRLMRRGGLPDEAAVLDVGIRGMHLAYRLLDGCAGLLLVDTVHRDGAPGTLYRLEHDLEGTGPGAGLDGHGMDPATVLATLDGLAAVHGIDRPVDRVLVLGCEPAELDEGMGLSEVVADAVEPALVAVDEMVALLLDDTVDAGPAAALP</sequence>
<dbReference type="GO" id="GO:0016485">
    <property type="term" value="P:protein processing"/>
    <property type="evidence" value="ECO:0007669"/>
    <property type="project" value="TreeGrafter"/>
</dbReference>
<keyword evidence="6" id="KW-1185">Reference proteome</keyword>
<reference evidence="5 6" key="1">
    <citation type="journal article" date="2016" name="Front. Microbiol.">
        <title>Comparative Genomics Analysis of Streptomyces Species Reveals Their Adaptation to the Marine Environment and Their Diversity at the Genomic Level.</title>
        <authorList>
            <person name="Tian X."/>
            <person name="Zhang Z."/>
            <person name="Yang T."/>
            <person name="Chen M."/>
            <person name="Li J."/>
            <person name="Chen F."/>
            <person name="Yang J."/>
            <person name="Li W."/>
            <person name="Zhang B."/>
            <person name="Zhang Z."/>
            <person name="Wu J."/>
            <person name="Zhang C."/>
            <person name="Long L."/>
            <person name="Xiao J."/>
        </authorList>
    </citation>
    <scope>NUCLEOTIDE SEQUENCE [LARGE SCALE GENOMIC DNA]</scope>
    <source>
        <strain evidence="5 6">SCSIO 02100</strain>
    </source>
</reference>